<evidence type="ECO:0000313" key="3">
    <source>
        <dbReference type="EMBL" id="MDY7231147.1"/>
    </source>
</evidence>
<dbReference type="InterPro" id="IPR011047">
    <property type="entry name" value="Quinoprotein_ADH-like_sf"/>
</dbReference>
<organism evidence="3 4">
    <name type="scientific">Hyalangium rubrum</name>
    <dbReference type="NCBI Taxonomy" id="3103134"/>
    <lineage>
        <taxon>Bacteria</taxon>
        <taxon>Pseudomonadati</taxon>
        <taxon>Myxococcota</taxon>
        <taxon>Myxococcia</taxon>
        <taxon>Myxococcales</taxon>
        <taxon>Cystobacterineae</taxon>
        <taxon>Archangiaceae</taxon>
        <taxon>Hyalangium</taxon>
    </lineage>
</organism>
<evidence type="ECO:0000256" key="1">
    <source>
        <dbReference type="SAM" id="SignalP"/>
    </source>
</evidence>
<comment type="caution">
    <text evidence="3">The sequence shown here is derived from an EMBL/GenBank/DDBJ whole genome shotgun (WGS) entry which is preliminary data.</text>
</comment>
<evidence type="ECO:0000313" key="4">
    <source>
        <dbReference type="Proteomes" id="UP001291309"/>
    </source>
</evidence>
<accession>A0ABU5HEC5</accession>
<gene>
    <name evidence="3" type="ORF">SYV04_32460</name>
</gene>
<dbReference type="InterPro" id="IPR002372">
    <property type="entry name" value="PQQ_rpt_dom"/>
</dbReference>
<dbReference type="InterPro" id="IPR018391">
    <property type="entry name" value="PQQ_b-propeller_rpt"/>
</dbReference>
<proteinExistence type="predicted"/>
<dbReference type="Pfam" id="PF13360">
    <property type="entry name" value="PQQ_2"/>
    <property type="match status" value="1"/>
</dbReference>
<keyword evidence="4" id="KW-1185">Reference proteome</keyword>
<protein>
    <submittedName>
        <fullName evidence="3">PQQ-binding-like beta-propeller repeat protein</fullName>
    </submittedName>
</protein>
<dbReference type="PANTHER" id="PTHR34512">
    <property type="entry name" value="CELL SURFACE PROTEIN"/>
    <property type="match status" value="1"/>
</dbReference>
<evidence type="ECO:0000259" key="2">
    <source>
        <dbReference type="Pfam" id="PF13360"/>
    </source>
</evidence>
<dbReference type="PROSITE" id="PS51257">
    <property type="entry name" value="PROKAR_LIPOPROTEIN"/>
    <property type="match status" value="1"/>
</dbReference>
<name>A0ABU5HEC5_9BACT</name>
<keyword evidence="1" id="KW-0732">Signal</keyword>
<feature type="chain" id="PRO_5045097127" evidence="1">
    <location>
        <begin position="24"/>
        <end position="384"/>
    </location>
</feature>
<dbReference type="RefSeq" id="WP_321549855.1">
    <property type="nucleotide sequence ID" value="NZ_JAXIVS010000013.1"/>
</dbReference>
<dbReference type="SMART" id="SM00564">
    <property type="entry name" value="PQQ"/>
    <property type="match status" value="6"/>
</dbReference>
<dbReference type="Proteomes" id="UP001291309">
    <property type="component" value="Unassembled WGS sequence"/>
</dbReference>
<dbReference type="Gene3D" id="2.130.10.10">
    <property type="entry name" value="YVTN repeat-like/Quinoprotein amine dehydrogenase"/>
    <property type="match status" value="2"/>
</dbReference>
<dbReference type="PANTHER" id="PTHR34512:SF30">
    <property type="entry name" value="OUTER MEMBRANE PROTEIN ASSEMBLY FACTOR BAMB"/>
    <property type="match status" value="1"/>
</dbReference>
<feature type="signal peptide" evidence="1">
    <location>
        <begin position="1"/>
        <end position="23"/>
    </location>
</feature>
<reference evidence="3 4" key="1">
    <citation type="submission" date="2023-12" db="EMBL/GenBank/DDBJ databases">
        <title>the genome sequence of Hyalangium sp. s54d21.</title>
        <authorList>
            <person name="Zhang X."/>
        </authorList>
    </citation>
    <scope>NUCLEOTIDE SEQUENCE [LARGE SCALE GENOMIC DNA]</scope>
    <source>
        <strain evidence="4">s54d21</strain>
    </source>
</reference>
<dbReference type="SUPFAM" id="SSF50998">
    <property type="entry name" value="Quinoprotein alcohol dehydrogenase-like"/>
    <property type="match status" value="1"/>
</dbReference>
<dbReference type="EMBL" id="JAXIVS010000013">
    <property type="protein sequence ID" value="MDY7231147.1"/>
    <property type="molecule type" value="Genomic_DNA"/>
</dbReference>
<feature type="domain" description="Pyrrolo-quinoline quinone repeat" evidence="2">
    <location>
        <begin position="82"/>
        <end position="289"/>
    </location>
</feature>
<sequence>MKRHAWKRWVGAAAATGFLGACSAVPLYGNPVSADLKQPPANLFEVDWWTPLVEPPAWEYEPRELATPAVDPDSGRVIALTRDGYIRGVSAGGKVEWSFKTGNRFTAGALVHEGIAYVPAGDGFLYALDARKGELKWKYQAGEALGTTPVLAGGFVLVASEADTLFAVERETGKWAWQYRRDPPSGFTIQGFSTPVVKDGTVYLGFSDGYLVALDADKGTAKWERSLAGGATEFLDVDATPVVDDAGRLYVTSYQGGLFALSTETGEVEWNYAVSGLTSLTSRGELLFATGEGRLDAYLSENGRLLWSLNLGERAGRAPVFARGMLLVPNHRSLLFVDPRTGQSRMAWNPGDGISAAPRVEGSTAYILSNNGYLYALHLRGGGG</sequence>
<dbReference type="InterPro" id="IPR015943">
    <property type="entry name" value="WD40/YVTN_repeat-like_dom_sf"/>
</dbReference>